<sequence length="81" mass="9263">MIEIMINHAEQQQIAHALEQVSLGEKVLLSSNGKSFVVLPADEPVMPYEHNPKATMKEVFKNIKIQLPPDYKFDREEANSR</sequence>
<dbReference type="OrthoDB" id="6648477at2"/>
<proteinExistence type="predicted"/>
<gene>
    <name evidence="1" type="ORF">A9Z60_09750</name>
</gene>
<evidence type="ECO:0000313" key="2">
    <source>
        <dbReference type="Proteomes" id="UP000092671"/>
    </source>
</evidence>
<evidence type="ECO:0000313" key="1">
    <source>
        <dbReference type="EMBL" id="OBX50260.1"/>
    </source>
</evidence>
<dbReference type="EMBL" id="LZDN01000019">
    <property type="protein sequence ID" value="OBX50260.1"/>
    <property type="molecule type" value="Genomic_DNA"/>
</dbReference>
<comment type="caution">
    <text evidence="1">The sequence shown here is derived from an EMBL/GenBank/DDBJ whole genome shotgun (WGS) entry which is preliminary data.</text>
</comment>
<reference evidence="1 2" key="1">
    <citation type="submission" date="2016-06" db="EMBL/GenBank/DDBJ databases">
        <title>Draft genome of Moraxella nonliquefaciens CCUG 60284.</title>
        <authorList>
            <person name="Salva-Serra F."/>
            <person name="Engstrom-Jakobsson H."/>
            <person name="Thorell K."/>
            <person name="Gonzales-Siles L."/>
            <person name="Karlsson R."/>
            <person name="Boulund F."/>
            <person name="Engstrand L."/>
            <person name="Kristiansson E."/>
            <person name="Moore E."/>
        </authorList>
    </citation>
    <scope>NUCLEOTIDE SEQUENCE [LARGE SCALE GENOMIC DNA]</scope>
    <source>
        <strain evidence="1 2">CCUG 60284</strain>
    </source>
</reference>
<organism evidence="1 2">
    <name type="scientific">Moraxella nonliquefaciens</name>
    <dbReference type="NCBI Taxonomy" id="478"/>
    <lineage>
        <taxon>Bacteria</taxon>
        <taxon>Pseudomonadati</taxon>
        <taxon>Pseudomonadota</taxon>
        <taxon>Gammaproteobacteria</taxon>
        <taxon>Moraxellales</taxon>
        <taxon>Moraxellaceae</taxon>
        <taxon>Moraxella</taxon>
    </lineage>
</organism>
<protein>
    <submittedName>
        <fullName evidence="1">Uncharacterized protein</fullName>
    </submittedName>
</protein>
<name>A0A1B8PJD4_MORNO</name>
<dbReference type="RefSeq" id="WP_066893439.1">
    <property type="nucleotide sequence ID" value="NZ_LZDN01000019.1"/>
</dbReference>
<dbReference type="AlphaFoldDB" id="A0A1B8PJD4"/>
<accession>A0A1B8PJD4</accession>
<dbReference type="Proteomes" id="UP000092671">
    <property type="component" value="Unassembled WGS sequence"/>
</dbReference>